<evidence type="ECO:0000313" key="9">
    <source>
        <dbReference type="Proteomes" id="UP000431269"/>
    </source>
</evidence>
<evidence type="ECO:0000256" key="1">
    <source>
        <dbReference type="ARBA" id="ARBA00004141"/>
    </source>
</evidence>
<dbReference type="SUPFAM" id="SSF103481">
    <property type="entry name" value="Multidrug resistance efflux transporter EmrE"/>
    <property type="match status" value="2"/>
</dbReference>
<organism evidence="8 9">
    <name type="scientific">Terricaulis silvestris</name>
    <dbReference type="NCBI Taxonomy" id="2686094"/>
    <lineage>
        <taxon>Bacteria</taxon>
        <taxon>Pseudomonadati</taxon>
        <taxon>Pseudomonadota</taxon>
        <taxon>Alphaproteobacteria</taxon>
        <taxon>Caulobacterales</taxon>
        <taxon>Caulobacteraceae</taxon>
        <taxon>Terricaulis</taxon>
    </lineage>
</organism>
<evidence type="ECO:0000256" key="3">
    <source>
        <dbReference type="ARBA" id="ARBA00022692"/>
    </source>
</evidence>
<dbReference type="AlphaFoldDB" id="A0A6I6MIF4"/>
<feature type="transmembrane region" description="Helical" evidence="6">
    <location>
        <begin position="80"/>
        <end position="101"/>
    </location>
</feature>
<feature type="transmembrane region" description="Helical" evidence="6">
    <location>
        <begin position="135"/>
        <end position="153"/>
    </location>
</feature>
<dbReference type="PANTHER" id="PTHR32322:SF2">
    <property type="entry name" value="EAMA DOMAIN-CONTAINING PROTEIN"/>
    <property type="match status" value="1"/>
</dbReference>
<dbReference type="PANTHER" id="PTHR32322">
    <property type="entry name" value="INNER MEMBRANE TRANSPORTER"/>
    <property type="match status" value="1"/>
</dbReference>
<dbReference type="InterPro" id="IPR000620">
    <property type="entry name" value="EamA_dom"/>
</dbReference>
<evidence type="ECO:0000256" key="5">
    <source>
        <dbReference type="ARBA" id="ARBA00023136"/>
    </source>
</evidence>
<protein>
    <submittedName>
        <fullName evidence="8">Putative DMT superfamily transporter inner membrane protein</fullName>
    </submittedName>
</protein>
<accession>A0A6I6MIF4</accession>
<dbReference type="InterPro" id="IPR037185">
    <property type="entry name" value="EmrE-like"/>
</dbReference>
<feature type="transmembrane region" description="Helical" evidence="6">
    <location>
        <begin position="21"/>
        <end position="45"/>
    </location>
</feature>
<evidence type="ECO:0000256" key="6">
    <source>
        <dbReference type="SAM" id="Phobius"/>
    </source>
</evidence>
<keyword evidence="9" id="KW-1185">Reference proteome</keyword>
<keyword evidence="3 6" id="KW-0812">Transmembrane</keyword>
<reference evidence="9" key="1">
    <citation type="submission" date="2019-12" db="EMBL/GenBank/DDBJ databases">
        <title>Complete genome of Terracaulis silvestris 0127_4.</title>
        <authorList>
            <person name="Vieira S."/>
            <person name="Riedel T."/>
            <person name="Sproer C."/>
            <person name="Pascual J."/>
            <person name="Boedeker C."/>
            <person name="Overmann J."/>
        </authorList>
    </citation>
    <scope>NUCLEOTIDE SEQUENCE [LARGE SCALE GENOMIC DNA]</scope>
    <source>
        <strain evidence="9">0127_4</strain>
    </source>
</reference>
<comment type="similarity">
    <text evidence="2">Belongs to the EamA transporter family.</text>
</comment>
<dbReference type="EMBL" id="CP047045">
    <property type="protein sequence ID" value="QGZ93481.1"/>
    <property type="molecule type" value="Genomic_DNA"/>
</dbReference>
<feature type="transmembrane region" description="Helical" evidence="6">
    <location>
        <begin position="107"/>
        <end position="128"/>
    </location>
</feature>
<keyword evidence="5 6" id="KW-0472">Membrane</keyword>
<evidence type="ECO:0000256" key="4">
    <source>
        <dbReference type="ARBA" id="ARBA00022989"/>
    </source>
</evidence>
<feature type="transmembrane region" description="Helical" evidence="6">
    <location>
        <begin position="193"/>
        <end position="217"/>
    </location>
</feature>
<feature type="domain" description="EamA" evidence="7">
    <location>
        <begin position="167"/>
        <end position="303"/>
    </location>
</feature>
<feature type="transmembrane region" description="Helical" evidence="6">
    <location>
        <begin position="165"/>
        <end position="186"/>
    </location>
</feature>
<dbReference type="Pfam" id="PF00892">
    <property type="entry name" value="EamA"/>
    <property type="match status" value="2"/>
</dbReference>
<feature type="transmembrane region" description="Helical" evidence="6">
    <location>
        <begin position="51"/>
        <end position="68"/>
    </location>
</feature>
<sequence>MSAEQSVPASAAAPNTSALDLIAIVFCTLAWGTTWFVITLQFGVVDSVVSVTYRFALAAVLLLAWCALRGERIMLTRAQHFAALGVGISTFTINYTLVYWAEERVTSAVVAVLFASMAFVNLIGFRIAFGQRSPLLAWGAASLGIAGVALMSWEELAAANFGAEAVIGIVMTLTGVAAAVVGNVYARRGELAGAGIAASTGWAMGYGAAALAVFALITGKTWAFEPTWQYALSLLYLAVIGSVIAFLLYYGLARRRGYSTASYISAMAPPVAMLVSAVFENKVWGLLALGGIALVVMGQLLLLRVKRA</sequence>
<keyword evidence="4 6" id="KW-1133">Transmembrane helix</keyword>
<feature type="transmembrane region" description="Helical" evidence="6">
    <location>
        <begin position="261"/>
        <end position="279"/>
    </location>
</feature>
<dbReference type="KEGG" id="tsv:DSM104635_00291"/>
<evidence type="ECO:0000256" key="2">
    <source>
        <dbReference type="ARBA" id="ARBA00007362"/>
    </source>
</evidence>
<dbReference type="Proteomes" id="UP000431269">
    <property type="component" value="Chromosome"/>
</dbReference>
<evidence type="ECO:0000313" key="8">
    <source>
        <dbReference type="EMBL" id="QGZ93481.1"/>
    </source>
</evidence>
<name>A0A6I6MIF4_9CAUL</name>
<feature type="transmembrane region" description="Helical" evidence="6">
    <location>
        <begin position="229"/>
        <end position="249"/>
    </location>
</feature>
<evidence type="ECO:0000259" key="7">
    <source>
        <dbReference type="Pfam" id="PF00892"/>
    </source>
</evidence>
<comment type="subcellular location">
    <subcellularLocation>
        <location evidence="1">Membrane</location>
        <topology evidence="1">Multi-pass membrane protein</topology>
    </subcellularLocation>
</comment>
<gene>
    <name evidence="8" type="ORF">DSM104635_00291</name>
</gene>
<feature type="domain" description="EamA" evidence="7">
    <location>
        <begin position="22"/>
        <end position="152"/>
    </location>
</feature>
<proteinExistence type="inferred from homology"/>
<feature type="transmembrane region" description="Helical" evidence="6">
    <location>
        <begin position="285"/>
        <end position="303"/>
    </location>
</feature>
<dbReference type="RefSeq" id="WP_158764484.1">
    <property type="nucleotide sequence ID" value="NZ_CP047045.1"/>
</dbReference>
<dbReference type="InterPro" id="IPR050638">
    <property type="entry name" value="AA-Vitamin_Transporters"/>
</dbReference>
<dbReference type="GO" id="GO:0016020">
    <property type="term" value="C:membrane"/>
    <property type="evidence" value="ECO:0007669"/>
    <property type="project" value="UniProtKB-SubCell"/>
</dbReference>